<dbReference type="RefSeq" id="WP_189988788.1">
    <property type="nucleotide sequence ID" value="NZ_BMZS01000004.1"/>
</dbReference>
<dbReference type="InterPro" id="IPR053188">
    <property type="entry name" value="FkbM_Methyltransferase"/>
</dbReference>
<dbReference type="InterPro" id="IPR029063">
    <property type="entry name" value="SAM-dependent_MTases_sf"/>
</dbReference>
<dbReference type="PANTHER" id="PTHR36973:SF4">
    <property type="entry name" value="NODULATION PROTEIN"/>
    <property type="match status" value="1"/>
</dbReference>
<dbReference type="EMBL" id="BMZS01000004">
    <property type="protein sequence ID" value="GHD48293.1"/>
    <property type="molecule type" value="Genomic_DNA"/>
</dbReference>
<dbReference type="Proteomes" id="UP000630353">
    <property type="component" value="Unassembled WGS sequence"/>
</dbReference>
<comment type="caution">
    <text evidence="2">The sequence shown here is derived from an EMBL/GenBank/DDBJ whole genome shotgun (WGS) entry which is preliminary data.</text>
</comment>
<feature type="domain" description="Methyltransferase FkbM" evidence="1">
    <location>
        <begin position="228"/>
        <end position="382"/>
    </location>
</feature>
<name>A0A918XR67_9PROT</name>
<reference evidence="2" key="1">
    <citation type="journal article" date="2014" name="Int. J. Syst. Evol. Microbiol.">
        <title>Complete genome sequence of Corynebacterium casei LMG S-19264T (=DSM 44701T), isolated from a smear-ripened cheese.</title>
        <authorList>
            <consortium name="US DOE Joint Genome Institute (JGI-PGF)"/>
            <person name="Walter F."/>
            <person name="Albersmeier A."/>
            <person name="Kalinowski J."/>
            <person name="Ruckert C."/>
        </authorList>
    </citation>
    <scope>NUCLEOTIDE SEQUENCE</scope>
    <source>
        <strain evidence="2">KCTC 42651</strain>
    </source>
</reference>
<proteinExistence type="predicted"/>
<evidence type="ECO:0000313" key="2">
    <source>
        <dbReference type="EMBL" id="GHD48293.1"/>
    </source>
</evidence>
<dbReference type="InterPro" id="IPR006342">
    <property type="entry name" value="FkbM_mtfrase"/>
</dbReference>
<evidence type="ECO:0000259" key="1">
    <source>
        <dbReference type="Pfam" id="PF05050"/>
    </source>
</evidence>
<reference evidence="2" key="2">
    <citation type="submission" date="2020-09" db="EMBL/GenBank/DDBJ databases">
        <authorList>
            <person name="Sun Q."/>
            <person name="Kim S."/>
        </authorList>
    </citation>
    <scope>NUCLEOTIDE SEQUENCE</scope>
    <source>
        <strain evidence="2">KCTC 42651</strain>
    </source>
</reference>
<dbReference type="Gene3D" id="3.40.50.150">
    <property type="entry name" value="Vaccinia Virus protein VP39"/>
    <property type="match status" value="1"/>
</dbReference>
<protein>
    <recommendedName>
        <fullName evidence="1">Methyltransferase FkbM domain-containing protein</fullName>
    </recommendedName>
</protein>
<keyword evidence="3" id="KW-1185">Reference proteome</keyword>
<gene>
    <name evidence="2" type="ORF">GCM10017083_19190</name>
</gene>
<organism evidence="2 3">
    <name type="scientific">Thalassobaculum fulvum</name>
    <dbReference type="NCBI Taxonomy" id="1633335"/>
    <lineage>
        <taxon>Bacteria</taxon>
        <taxon>Pseudomonadati</taxon>
        <taxon>Pseudomonadota</taxon>
        <taxon>Alphaproteobacteria</taxon>
        <taxon>Rhodospirillales</taxon>
        <taxon>Thalassobaculaceae</taxon>
        <taxon>Thalassobaculum</taxon>
    </lineage>
</organism>
<dbReference type="GO" id="GO:0008171">
    <property type="term" value="F:O-methyltransferase activity"/>
    <property type="evidence" value="ECO:0007669"/>
    <property type="project" value="TreeGrafter"/>
</dbReference>
<sequence length="502" mass="56227">MTDSIPGYFSATATVSYRSAAAYDLGTRRGFARAERELQRLLDQSPEAADALYLDLVRQAGSNPGSLASVLQLSYRPRRRAAIQAMFDIACSLSETGAPETIRMIPEAYRFGRPDIARRIFGNIAAATDDAYVLHQLSIQMLQHEQDDDALVAALSVINGKTPYRVGTLVYQAEFASRRQSREILRDVPPITRVVLDELEPGHPIVFLDGGATGSTMEEQFAGWPADRWKVFGFDPHPNADLSVDHTANVQMIRTALGSSRGKLHLYHTRIDGGSSSFRPNLDYIRHLEHGSAQSLEALMSVVSESDVDVIDLDSWRREAGVPPFDFMKLNVQGGELEILRGATETLDRCLGVQCEVSFVPLYREAPLFRDVDAVMDAAGFTFFDVRKATTNGRLSRRKTPMAGSRVGLYRWPSRHMTEAHVLYLRDPFRPEERDAPRWRDPVHWLRLAVVAEMAGQVGFAMQLCETVLRDFPDALRDRGAAMQRGLDAADSFYRNFDVRNR</sequence>
<dbReference type="Pfam" id="PF05050">
    <property type="entry name" value="Methyltransf_21"/>
    <property type="match status" value="1"/>
</dbReference>
<dbReference type="SUPFAM" id="SSF53335">
    <property type="entry name" value="S-adenosyl-L-methionine-dependent methyltransferases"/>
    <property type="match status" value="1"/>
</dbReference>
<dbReference type="PANTHER" id="PTHR36973">
    <property type="entry name" value="SLL1456 PROTEIN-RELATED"/>
    <property type="match status" value="1"/>
</dbReference>
<accession>A0A918XR67</accession>
<dbReference type="NCBIfam" id="TIGR01444">
    <property type="entry name" value="fkbM_fam"/>
    <property type="match status" value="1"/>
</dbReference>
<evidence type="ECO:0000313" key="3">
    <source>
        <dbReference type="Proteomes" id="UP000630353"/>
    </source>
</evidence>
<dbReference type="AlphaFoldDB" id="A0A918XR67"/>